<dbReference type="GO" id="GO:0016903">
    <property type="term" value="F:oxidoreductase activity, acting on the aldehyde or oxo group of donors"/>
    <property type="evidence" value="ECO:0007669"/>
    <property type="project" value="InterPro"/>
</dbReference>
<dbReference type="Gene3D" id="3.40.920.10">
    <property type="entry name" value="Pyruvate-ferredoxin oxidoreductase, PFOR, domain III"/>
    <property type="match status" value="1"/>
</dbReference>
<gene>
    <name evidence="3" type="ORF">G5V58_22020</name>
</gene>
<dbReference type="EMBL" id="CP049257">
    <property type="protein sequence ID" value="QIG45084.1"/>
    <property type="molecule type" value="Genomic_DNA"/>
</dbReference>
<dbReference type="PANTHER" id="PTHR42730">
    <property type="entry name" value="2-OXOGLUTARATE SYNTHASE SUBUNIT KORC"/>
    <property type="match status" value="1"/>
</dbReference>
<organism evidence="3 4">
    <name type="scientific">Nocardioides anomalus</name>
    <dbReference type="NCBI Taxonomy" id="2712223"/>
    <lineage>
        <taxon>Bacteria</taxon>
        <taxon>Bacillati</taxon>
        <taxon>Actinomycetota</taxon>
        <taxon>Actinomycetes</taxon>
        <taxon>Propionibacteriales</taxon>
        <taxon>Nocardioidaceae</taxon>
        <taxon>Nocardioides</taxon>
    </lineage>
</organism>
<proteinExistence type="predicted"/>
<name>A0A6G6WIL4_9ACTN</name>
<dbReference type="KEGG" id="nano:G5V58_22020"/>
<dbReference type="RefSeq" id="WP_165237292.1">
    <property type="nucleotide sequence ID" value="NZ_CP049257.1"/>
</dbReference>
<dbReference type="InterPro" id="IPR002869">
    <property type="entry name" value="Pyrv_flavodox_OxRed_cen"/>
</dbReference>
<dbReference type="AlphaFoldDB" id="A0A6G6WIL4"/>
<evidence type="ECO:0000313" key="4">
    <source>
        <dbReference type="Proteomes" id="UP000502996"/>
    </source>
</evidence>
<evidence type="ECO:0000313" key="3">
    <source>
        <dbReference type="EMBL" id="QIG45084.1"/>
    </source>
</evidence>
<protein>
    <recommendedName>
        <fullName evidence="2">Pyruvate/ketoisovalerate oxidoreductase catalytic domain-containing protein</fullName>
    </recommendedName>
</protein>
<dbReference type="PANTHER" id="PTHR42730:SF1">
    <property type="entry name" value="2-OXOGLUTARATE SYNTHASE SUBUNIT KORC"/>
    <property type="match status" value="1"/>
</dbReference>
<dbReference type="InterPro" id="IPR052554">
    <property type="entry name" value="2-oxoglutarate_synth_KorC"/>
</dbReference>
<accession>A0A6G6WIL4</accession>
<dbReference type="InterPro" id="IPR019752">
    <property type="entry name" value="Pyrv/ketoisovalerate_OxRed_cat"/>
</dbReference>
<sequence>MLNRAAPHAERTVTLTGIGGQGIQLVAKTLAEAFTRQGRYAMLGASYGGEMRGGPSAASVVVGDAPLRSLPVVVRSHAVLLFHDRFSEASLARLVPGGLCLVNSSVVGDDVVAELPGRRAVPATQTAKELGAAQAAGFVMLGAYCALVEPVPTALLEAALTDLLPPYRKQHAPTNARAVEAGHALGRALAPLEVAGVPA</sequence>
<dbReference type="SUPFAM" id="SSF53323">
    <property type="entry name" value="Pyruvate-ferredoxin oxidoreductase, PFOR, domain III"/>
    <property type="match status" value="1"/>
</dbReference>
<dbReference type="Proteomes" id="UP000502996">
    <property type="component" value="Chromosome"/>
</dbReference>
<evidence type="ECO:0000256" key="1">
    <source>
        <dbReference type="ARBA" id="ARBA00023002"/>
    </source>
</evidence>
<reference evidence="3 4" key="1">
    <citation type="submission" date="2020-02" db="EMBL/GenBank/DDBJ databases">
        <title>Full genome sequence of Nocardioides sp. R-3366.</title>
        <authorList>
            <person name="Im W.-T."/>
        </authorList>
    </citation>
    <scope>NUCLEOTIDE SEQUENCE [LARGE SCALE GENOMIC DNA]</scope>
    <source>
        <strain evidence="3 4">R-3366</strain>
    </source>
</reference>
<keyword evidence="1" id="KW-0560">Oxidoreductase</keyword>
<evidence type="ECO:0000259" key="2">
    <source>
        <dbReference type="Pfam" id="PF01558"/>
    </source>
</evidence>
<keyword evidence="4" id="KW-1185">Reference proteome</keyword>
<feature type="domain" description="Pyruvate/ketoisovalerate oxidoreductase catalytic" evidence="2">
    <location>
        <begin position="19"/>
        <end position="183"/>
    </location>
</feature>
<dbReference type="Pfam" id="PF01558">
    <property type="entry name" value="POR"/>
    <property type="match status" value="1"/>
</dbReference>